<feature type="compositionally biased region" description="Low complexity" evidence="1">
    <location>
        <begin position="331"/>
        <end position="348"/>
    </location>
</feature>
<proteinExistence type="predicted"/>
<keyword evidence="4" id="KW-1185">Reference proteome</keyword>
<dbReference type="OrthoDB" id="20821at2759"/>
<dbReference type="PANTHER" id="PTHR21068">
    <property type="entry name" value="SPARTIN"/>
    <property type="match status" value="1"/>
</dbReference>
<dbReference type="GO" id="GO:0051301">
    <property type="term" value="P:cell division"/>
    <property type="evidence" value="ECO:0007669"/>
    <property type="project" value="TreeGrafter"/>
</dbReference>
<dbReference type="Proteomes" id="UP000305948">
    <property type="component" value="Unassembled WGS sequence"/>
</dbReference>
<reference evidence="3 4" key="1">
    <citation type="journal article" date="2019" name="Nat. Ecol. Evol.">
        <title>Megaphylogeny resolves global patterns of mushroom evolution.</title>
        <authorList>
            <person name="Varga T."/>
            <person name="Krizsan K."/>
            <person name="Foldi C."/>
            <person name="Dima B."/>
            <person name="Sanchez-Garcia M."/>
            <person name="Sanchez-Ramirez S."/>
            <person name="Szollosi G.J."/>
            <person name="Szarkandi J.G."/>
            <person name="Papp V."/>
            <person name="Albert L."/>
            <person name="Andreopoulos W."/>
            <person name="Angelini C."/>
            <person name="Antonin V."/>
            <person name="Barry K.W."/>
            <person name="Bougher N.L."/>
            <person name="Buchanan P."/>
            <person name="Buyck B."/>
            <person name="Bense V."/>
            <person name="Catcheside P."/>
            <person name="Chovatia M."/>
            <person name="Cooper J."/>
            <person name="Damon W."/>
            <person name="Desjardin D."/>
            <person name="Finy P."/>
            <person name="Geml J."/>
            <person name="Haridas S."/>
            <person name="Hughes K."/>
            <person name="Justo A."/>
            <person name="Karasinski D."/>
            <person name="Kautmanova I."/>
            <person name="Kiss B."/>
            <person name="Kocsube S."/>
            <person name="Kotiranta H."/>
            <person name="LaButti K.M."/>
            <person name="Lechner B.E."/>
            <person name="Liimatainen K."/>
            <person name="Lipzen A."/>
            <person name="Lukacs Z."/>
            <person name="Mihaltcheva S."/>
            <person name="Morgado L.N."/>
            <person name="Niskanen T."/>
            <person name="Noordeloos M.E."/>
            <person name="Ohm R.A."/>
            <person name="Ortiz-Santana B."/>
            <person name="Ovrebo C."/>
            <person name="Racz N."/>
            <person name="Riley R."/>
            <person name="Savchenko A."/>
            <person name="Shiryaev A."/>
            <person name="Soop K."/>
            <person name="Spirin V."/>
            <person name="Szebenyi C."/>
            <person name="Tomsovsky M."/>
            <person name="Tulloss R.E."/>
            <person name="Uehling J."/>
            <person name="Grigoriev I.V."/>
            <person name="Vagvolgyi C."/>
            <person name="Papp T."/>
            <person name="Martin F.M."/>
            <person name="Miettinen O."/>
            <person name="Hibbett D.S."/>
            <person name="Nagy L.G."/>
        </authorList>
    </citation>
    <scope>NUCLEOTIDE SEQUENCE [LARGE SCALE GENOMIC DNA]</scope>
    <source>
        <strain evidence="3 4">OMC1185</strain>
    </source>
</reference>
<name>A0A5C3N886_9AGAM</name>
<organism evidence="3 4">
    <name type="scientific">Heliocybe sulcata</name>
    <dbReference type="NCBI Taxonomy" id="5364"/>
    <lineage>
        <taxon>Eukaryota</taxon>
        <taxon>Fungi</taxon>
        <taxon>Dikarya</taxon>
        <taxon>Basidiomycota</taxon>
        <taxon>Agaricomycotina</taxon>
        <taxon>Agaricomycetes</taxon>
        <taxon>Gloeophyllales</taxon>
        <taxon>Gloeophyllaceae</taxon>
        <taxon>Heliocybe</taxon>
    </lineage>
</organism>
<dbReference type="PANTHER" id="PTHR21068:SF43">
    <property type="entry name" value="SPARTIN"/>
    <property type="match status" value="1"/>
</dbReference>
<dbReference type="EMBL" id="ML213514">
    <property type="protein sequence ID" value="TFK50021.1"/>
    <property type="molecule type" value="Genomic_DNA"/>
</dbReference>
<dbReference type="Pfam" id="PF06911">
    <property type="entry name" value="Senescence"/>
    <property type="match status" value="1"/>
</dbReference>
<sequence length="516" mass="54162">MGTVQPEAYLLLSLPNATLTTANGRTYSGVLNLECVTVSPQNATSSDSDVYLVVRLDEFETALDPSKPISLNVGSDGTRTYTFHDSTVPSVSGTQDLALRLSSKAAAPDAETFDSILSRYADNFYTSGNQGSVSAPPANRGSAIQVDQKDEDLRGHLVLVDEDNGQVLGALDTKLNVHEDPLLQEKGQEGQPVVIEVPEDEDLDALGAHEVFVRAIPPGEHNWMTKGASYVSQAITAGTSLLLTGVTSASNYYVTHSAPASATSSGDNAASSSSKDGTVPPGSSKSIPLALLTSERTRKGLAQVHAVSGQAVKVSQKTVSVVEGLVKKVVGSSSATPASPGSSSSSAKPPLPPRKIDTAPSVYGSAPPPYQPYQPSFTSSPSLAPSEKPPLPARRSPPAPPAPASVVIPTTDEPTTPQKLTTRDRLALSADLILSTLDDSTKKIFDVGSESMAKVAGHKYGPEAGHNTRLLMHTGRNVALVYIDMRGFGRRALVKKAGKEFVKSRVRSKKAEVAKT</sequence>
<feature type="domain" description="Senescence" evidence="2">
    <location>
        <begin position="222"/>
        <end position="499"/>
    </location>
</feature>
<evidence type="ECO:0000259" key="2">
    <source>
        <dbReference type="Pfam" id="PF06911"/>
    </source>
</evidence>
<gene>
    <name evidence="3" type="ORF">OE88DRAFT_1661518</name>
</gene>
<feature type="compositionally biased region" description="Low complexity" evidence="1">
    <location>
        <begin position="260"/>
        <end position="274"/>
    </location>
</feature>
<dbReference type="GO" id="GO:0005886">
    <property type="term" value="C:plasma membrane"/>
    <property type="evidence" value="ECO:0007669"/>
    <property type="project" value="TreeGrafter"/>
</dbReference>
<dbReference type="InterPro" id="IPR009686">
    <property type="entry name" value="Senescence/spartin_C"/>
</dbReference>
<protein>
    <recommendedName>
        <fullName evidence="2">Senescence domain-containing protein</fullName>
    </recommendedName>
</protein>
<dbReference type="AlphaFoldDB" id="A0A5C3N886"/>
<dbReference type="InterPro" id="IPR045036">
    <property type="entry name" value="Spartin-like"/>
</dbReference>
<evidence type="ECO:0000256" key="1">
    <source>
        <dbReference type="SAM" id="MobiDB-lite"/>
    </source>
</evidence>
<feature type="compositionally biased region" description="Pro residues" evidence="1">
    <location>
        <begin position="387"/>
        <end position="403"/>
    </location>
</feature>
<feature type="region of interest" description="Disordered" evidence="1">
    <location>
        <begin position="258"/>
        <end position="286"/>
    </location>
</feature>
<accession>A0A5C3N886</accession>
<evidence type="ECO:0000313" key="4">
    <source>
        <dbReference type="Proteomes" id="UP000305948"/>
    </source>
</evidence>
<evidence type="ECO:0000313" key="3">
    <source>
        <dbReference type="EMBL" id="TFK50021.1"/>
    </source>
</evidence>
<dbReference type="STRING" id="5364.A0A5C3N886"/>
<feature type="compositionally biased region" description="Low complexity" evidence="1">
    <location>
        <begin position="373"/>
        <end position="382"/>
    </location>
</feature>
<feature type="region of interest" description="Disordered" evidence="1">
    <location>
        <begin position="331"/>
        <end position="419"/>
    </location>
</feature>